<dbReference type="Proteomes" id="UP001519287">
    <property type="component" value="Unassembled WGS sequence"/>
</dbReference>
<dbReference type="EMBL" id="JAGGLB010000015">
    <property type="protein sequence ID" value="MBP1992871.1"/>
    <property type="molecule type" value="Genomic_DNA"/>
</dbReference>
<evidence type="ECO:0000313" key="1">
    <source>
        <dbReference type="EMBL" id="MBP1992871.1"/>
    </source>
</evidence>
<protein>
    <submittedName>
        <fullName evidence="1">Uncharacterized protein</fullName>
    </submittedName>
</protein>
<name>A0ABS4IZ68_9BACL</name>
<keyword evidence="2" id="KW-1185">Reference proteome</keyword>
<reference evidence="1 2" key="1">
    <citation type="submission" date="2021-03" db="EMBL/GenBank/DDBJ databases">
        <title>Genomic Encyclopedia of Type Strains, Phase IV (KMG-IV): sequencing the most valuable type-strain genomes for metagenomic binning, comparative biology and taxonomic classification.</title>
        <authorList>
            <person name="Goeker M."/>
        </authorList>
    </citation>
    <scope>NUCLEOTIDE SEQUENCE [LARGE SCALE GENOMIC DNA]</scope>
    <source>
        <strain evidence="1 2">DSM 26048</strain>
    </source>
</reference>
<accession>A0ABS4IZ68</accession>
<sequence>MAEKNILAFFHAPDQAEAIAAKLRSLRVIDVKVDRFSRYPGTGVDSVMNPITGEISSLGVLTQGADVSSPSAGILMAADPAASGMSDGGNGGATGKNILLTVVVEENNYEQALRVIREGGGEA</sequence>
<organism evidence="1 2">
    <name type="scientific">Paenibacillus eucommiae</name>
    <dbReference type="NCBI Taxonomy" id="1355755"/>
    <lineage>
        <taxon>Bacteria</taxon>
        <taxon>Bacillati</taxon>
        <taxon>Bacillota</taxon>
        <taxon>Bacilli</taxon>
        <taxon>Bacillales</taxon>
        <taxon>Paenibacillaceae</taxon>
        <taxon>Paenibacillus</taxon>
    </lineage>
</organism>
<dbReference type="RefSeq" id="WP_209974237.1">
    <property type="nucleotide sequence ID" value="NZ_JAGGLB010000015.1"/>
</dbReference>
<comment type="caution">
    <text evidence="1">The sequence shown here is derived from an EMBL/GenBank/DDBJ whole genome shotgun (WGS) entry which is preliminary data.</text>
</comment>
<proteinExistence type="predicted"/>
<gene>
    <name evidence="1" type="ORF">J2Z66_004484</name>
</gene>
<evidence type="ECO:0000313" key="2">
    <source>
        <dbReference type="Proteomes" id="UP001519287"/>
    </source>
</evidence>